<evidence type="ECO:0000259" key="12">
    <source>
        <dbReference type="PROSITE" id="PS51163"/>
    </source>
</evidence>
<dbReference type="EMBL" id="PPTO01000006">
    <property type="protein sequence ID" value="RDB59010.1"/>
    <property type="molecule type" value="Genomic_DNA"/>
</dbReference>
<evidence type="ECO:0000256" key="3">
    <source>
        <dbReference type="ARBA" id="ARBA00012584"/>
    </source>
</evidence>
<evidence type="ECO:0000256" key="8">
    <source>
        <dbReference type="ARBA" id="ARBA00022741"/>
    </source>
</evidence>
<evidence type="ECO:0000313" key="13">
    <source>
        <dbReference type="EMBL" id="RDB59010.1"/>
    </source>
</evidence>
<dbReference type="PANTHER" id="PTHR17490:SF16">
    <property type="entry name" value="THREONYLCARBAMOYL-AMP SYNTHASE"/>
    <property type="match status" value="1"/>
</dbReference>
<keyword evidence="9" id="KW-0067">ATP-binding</keyword>
<name>A0A369LI52_9ACTN</name>
<dbReference type="EC" id="2.7.7.87" evidence="3"/>
<dbReference type="GO" id="GO:0000049">
    <property type="term" value="F:tRNA binding"/>
    <property type="evidence" value="ECO:0007669"/>
    <property type="project" value="TreeGrafter"/>
</dbReference>
<keyword evidence="7" id="KW-0548">Nucleotidyltransferase</keyword>
<dbReference type="NCBIfam" id="TIGR00057">
    <property type="entry name" value="L-threonylcarbamoyladenylate synthase"/>
    <property type="match status" value="1"/>
</dbReference>
<dbReference type="InterPro" id="IPR050156">
    <property type="entry name" value="TC-AMP_synthase_SUA5"/>
</dbReference>
<dbReference type="Gene3D" id="3.90.870.10">
    <property type="entry name" value="DHBP synthase"/>
    <property type="match status" value="1"/>
</dbReference>
<dbReference type="GO" id="GO:0061710">
    <property type="term" value="F:L-threonylcarbamoyladenylate synthase"/>
    <property type="evidence" value="ECO:0007669"/>
    <property type="project" value="UniProtKB-EC"/>
</dbReference>
<dbReference type="GO" id="GO:0006450">
    <property type="term" value="P:regulation of translational fidelity"/>
    <property type="evidence" value="ECO:0007669"/>
    <property type="project" value="TreeGrafter"/>
</dbReference>
<dbReference type="PROSITE" id="PS51163">
    <property type="entry name" value="YRDC"/>
    <property type="match status" value="1"/>
</dbReference>
<dbReference type="GO" id="GO:0005737">
    <property type="term" value="C:cytoplasm"/>
    <property type="evidence" value="ECO:0007669"/>
    <property type="project" value="UniProtKB-SubCell"/>
</dbReference>
<sequence length="199" mass="21122">MVDEAQLSKAVAALTAGKPVVFPTDTVYGIGIAVGLACSPEAIFIDKRRDPDKAIPWLVGSPAALTRYGRDVSQLAHDMASQFWPGPLTLVVKAGDNVPEAFRGANDTIALRMPNDSVALELIERVGFPLATSSANFQGKKPPQTLADVDPEFAAQVPVVLGDDVPRSGVSSTIVDCTHEHPHILRVGALTADDFKELL</sequence>
<evidence type="ECO:0000256" key="5">
    <source>
        <dbReference type="ARBA" id="ARBA00022679"/>
    </source>
</evidence>
<dbReference type="GO" id="GO:0003725">
    <property type="term" value="F:double-stranded RNA binding"/>
    <property type="evidence" value="ECO:0007669"/>
    <property type="project" value="InterPro"/>
</dbReference>
<dbReference type="Proteomes" id="UP000253975">
    <property type="component" value="Unassembled WGS sequence"/>
</dbReference>
<dbReference type="Pfam" id="PF01300">
    <property type="entry name" value="Sua5_yciO_yrdC"/>
    <property type="match status" value="1"/>
</dbReference>
<evidence type="ECO:0000256" key="1">
    <source>
        <dbReference type="ARBA" id="ARBA00004496"/>
    </source>
</evidence>
<comment type="catalytic activity">
    <reaction evidence="11">
        <text>L-threonine + hydrogencarbonate + ATP = L-threonylcarbamoyladenylate + diphosphate + H2O</text>
        <dbReference type="Rhea" id="RHEA:36407"/>
        <dbReference type="ChEBI" id="CHEBI:15377"/>
        <dbReference type="ChEBI" id="CHEBI:17544"/>
        <dbReference type="ChEBI" id="CHEBI:30616"/>
        <dbReference type="ChEBI" id="CHEBI:33019"/>
        <dbReference type="ChEBI" id="CHEBI:57926"/>
        <dbReference type="ChEBI" id="CHEBI:73682"/>
        <dbReference type="EC" id="2.7.7.87"/>
    </reaction>
</comment>
<evidence type="ECO:0000256" key="4">
    <source>
        <dbReference type="ARBA" id="ARBA00022490"/>
    </source>
</evidence>
<dbReference type="GO" id="GO:0005524">
    <property type="term" value="F:ATP binding"/>
    <property type="evidence" value="ECO:0007669"/>
    <property type="project" value="UniProtKB-KW"/>
</dbReference>
<evidence type="ECO:0000256" key="9">
    <source>
        <dbReference type="ARBA" id="ARBA00022840"/>
    </source>
</evidence>
<gene>
    <name evidence="13" type="ORF">C1881_04810</name>
</gene>
<organism evidence="13 14">
    <name type="scientific">Slackia isoflavoniconvertens</name>
    <dbReference type="NCBI Taxonomy" id="572010"/>
    <lineage>
        <taxon>Bacteria</taxon>
        <taxon>Bacillati</taxon>
        <taxon>Actinomycetota</taxon>
        <taxon>Coriobacteriia</taxon>
        <taxon>Eggerthellales</taxon>
        <taxon>Eggerthellaceae</taxon>
        <taxon>Slackia</taxon>
    </lineage>
</organism>
<dbReference type="InterPro" id="IPR017945">
    <property type="entry name" value="DHBP_synth_RibB-like_a/b_dom"/>
</dbReference>
<dbReference type="GO" id="GO:0008033">
    <property type="term" value="P:tRNA processing"/>
    <property type="evidence" value="ECO:0007669"/>
    <property type="project" value="UniProtKB-KW"/>
</dbReference>
<accession>A0A369LI52</accession>
<dbReference type="AlphaFoldDB" id="A0A369LI52"/>
<comment type="similarity">
    <text evidence="2">Belongs to the SUA5 family.</text>
</comment>
<keyword evidence="5" id="KW-0808">Transferase</keyword>
<evidence type="ECO:0000256" key="7">
    <source>
        <dbReference type="ARBA" id="ARBA00022695"/>
    </source>
</evidence>
<feature type="domain" description="YrdC-like" evidence="12">
    <location>
        <begin position="4"/>
        <end position="190"/>
    </location>
</feature>
<evidence type="ECO:0000256" key="6">
    <source>
        <dbReference type="ARBA" id="ARBA00022694"/>
    </source>
</evidence>
<proteinExistence type="inferred from homology"/>
<comment type="subcellular location">
    <subcellularLocation>
        <location evidence="1">Cytoplasm</location>
    </subcellularLocation>
</comment>
<protein>
    <recommendedName>
        <fullName evidence="10">L-threonylcarbamoyladenylate synthase</fullName>
        <ecNumber evidence="3">2.7.7.87</ecNumber>
    </recommendedName>
    <alternativeName>
        <fullName evidence="10">L-threonylcarbamoyladenylate synthase</fullName>
    </alternativeName>
</protein>
<comment type="caution">
    <text evidence="13">The sequence shown here is derived from an EMBL/GenBank/DDBJ whole genome shotgun (WGS) entry which is preliminary data.</text>
</comment>
<dbReference type="RefSeq" id="WP_114615403.1">
    <property type="nucleotide sequence ID" value="NZ_PPTO01000006.1"/>
</dbReference>
<evidence type="ECO:0000256" key="11">
    <source>
        <dbReference type="ARBA" id="ARBA00048366"/>
    </source>
</evidence>
<dbReference type="SUPFAM" id="SSF55821">
    <property type="entry name" value="YrdC/RibB"/>
    <property type="match status" value="1"/>
</dbReference>
<evidence type="ECO:0000256" key="2">
    <source>
        <dbReference type="ARBA" id="ARBA00007663"/>
    </source>
</evidence>
<evidence type="ECO:0000313" key="14">
    <source>
        <dbReference type="Proteomes" id="UP000253975"/>
    </source>
</evidence>
<dbReference type="InterPro" id="IPR006070">
    <property type="entry name" value="Sua5-like_dom"/>
</dbReference>
<dbReference type="PANTHER" id="PTHR17490">
    <property type="entry name" value="SUA5"/>
    <property type="match status" value="1"/>
</dbReference>
<reference evidence="13 14" key="1">
    <citation type="journal article" date="2018" name="Elife">
        <title>Discovery and characterization of a prevalent human gut bacterial enzyme sufficient for the inactivation of a family of plant toxins.</title>
        <authorList>
            <person name="Koppel N."/>
            <person name="Bisanz J.E."/>
            <person name="Pandelia M.E."/>
            <person name="Turnbaugh P.J."/>
            <person name="Balskus E.P."/>
        </authorList>
    </citation>
    <scope>NUCLEOTIDE SEQUENCE [LARGE SCALE GENOMIC DNA]</scope>
    <source>
        <strain evidence="13 14">OB21 GAM31</strain>
    </source>
</reference>
<evidence type="ECO:0000256" key="10">
    <source>
        <dbReference type="ARBA" id="ARBA00029774"/>
    </source>
</evidence>
<keyword evidence="8" id="KW-0547">Nucleotide-binding</keyword>
<keyword evidence="6" id="KW-0819">tRNA processing</keyword>
<keyword evidence="4" id="KW-0963">Cytoplasm</keyword>